<evidence type="ECO:0000256" key="2">
    <source>
        <dbReference type="ARBA" id="ARBA00023315"/>
    </source>
</evidence>
<sequence length="501" mass="55311">MNFSFTPFRVTPVDRMMPICYITFFYSFRLEAPQRAVPILENALSHLLDANHFLAGNVVVGITPSEDGRTNYHSIREVHPPTPDSLREFPPVLRVKRLENQSIDEVSADALLADGHLPIPPAMITAPVCPVIRWQANILDDGLVIAVSFHHSVFDGAGFVIVQAALAKCCRQPNPAARDVSLEASLMKGRHRLQGTTTSVTSTGRSAADPPGDRRRLQTLKTATFETAEGLISRRLRLRPATIESLKKSCDAFVRRRRCYRSPWKPQPPPLLSSNDIITALLWLTIVRARYGHQHPEPKDSDPALSALILLTEIRRTVVPPVPLSYVGNGVVPPITTTPREPILASMPSNNNNHNNISWQHYPPMTAGVSTPSELRVLSDLALNVHATRLGVDDVYIKALIREKEDSGDWSSTFKQGDITLTSCRRMGMYGLDFGSVLGPVVDFDQAENRNDGTVCILPARAGAQCLVEARVALPLEAMRRLLRDPLMCEVMGEGASLPRL</sequence>
<gene>
    <name evidence="4" type="ORF">FE257_006046</name>
</gene>
<dbReference type="Proteomes" id="UP001194746">
    <property type="component" value="Unassembled WGS sequence"/>
</dbReference>
<evidence type="ECO:0000256" key="1">
    <source>
        <dbReference type="ARBA" id="ARBA00022679"/>
    </source>
</evidence>
<dbReference type="EMBL" id="VCAU01000027">
    <property type="protein sequence ID" value="KAF9890378.1"/>
    <property type="molecule type" value="Genomic_DNA"/>
</dbReference>
<reference evidence="4" key="2">
    <citation type="submission" date="2020-02" db="EMBL/GenBank/DDBJ databases">
        <authorList>
            <person name="Gilchrist C.L.M."/>
            <person name="Chooi Y.-H."/>
        </authorList>
    </citation>
    <scope>NUCLEOTIDE SEQUENCE</scope>
    <source>
        <strain evidence="4">MST-FP2251</strain>
    </source>
</reference>
<accession>A0AAD4CQ70</accession>
<dbReference type="InterPro" id="IPR023213">
    <property type="entry name" value="CAT-like_dom_sf"/>
</dbReference>
<dbReference type="InterPro" id="IPR051283">
    <property type="entry name" value="Sec_Metabolite_Acyltrans"/>
</dbReference>
<dbReference type="PANTHER" id="PTHR31896">
    <property type="entry name" value="FAMILY REGULATORY PROTEIN, PUTATIVE (AFU_ORTHOLOGUE AFUA_3G14730)-RELATED"/>
    <property type="match status" value="1"/>
</dbReference>
<comment type="caution">
    <text evidence="4">The sequence shown here is derived from an EMBL/GenBank/DDBJ whole genome shotgun (WGS) entry which is preliminary data.</text>
</comment>
<evidence type="ECO:0000313" key="4">
    <source>
        <dbReference type="EMBL" id="KAF9890378.1"/>
    </source>
</evidence>
<reference evidence="4" key="1">
    <citation type="journal article" date="2019" name="Beilstein J. Org. Chem.">
        <title>Nanangenines: drimane sesquiterpenoids as the dominant metabolite cohort of a novel Australian fungus, Aspergillus nanangensis.</title>
        <authorList>
            <person name="Lacey H.J."/>
            <person name="Gilchrist C.L.M."/>
            <person name="Crombie A."/>
            <person name="Kalaitzis J.A."/>
            <person name="Vuong D."/>
            <person name="Rutledge P.J."/>
            <person name="Turner P."/>
            <person name="Pitt J.I."/>
            <person name="Lacey E."/>
            <person name="Chooi Y.H."/>
            <person name="Piggott A.M."/>
        </authorList>
    </citation>
    <scope>NUCLEOTIDE SEQUENCE</scope>
    <source>
        <strain evidence="4">MST-FP2251</strain>
    </source>
</reference>
<proteinExistence type="predicted"/>
<protein>
    <submittedName>
        <fullName evidence="4">Uncharacterized protein</fullName>
    </submittedName>
</protein>
<name>A0AAD4CQ70_ASPNN</name>
<dbReference type="AlphaFoldDB" id="A0AAD4CQ70"/>
<keyword evidence="2" id="KW-0012">Acyltransferase</keyword>
<evidence type="ECO:0000313" key="5">
    <source>
        <dbReference type="Proteomes" id="UP001194746"/>
    </source>
</evidence>
<keyword evidence="1" id="KW-0808">Transferase</keyword>
<feature type="compositionally biased region" description="Low complexity" evidence="3">
    <location>
        <begin position="195"/>
        <end position="204"/>
    </location>
</feature>
<feature type="region of interest" description="Disordered" evidence="3">
    <location>
        <begin position="194"/>
        <end position="214"/>
    </location>
</feature>
<keyword evidence="5" id="KW-1185">Reference proteome</keyword>
<dbReference type="Gene3D" id="3.30.559.10">
    <property type="entry name" value="Chloramphenicol acetyltransferase-like domain"/>
    <property type="match status" value="2"/>
</dbReference>
<dbReference type="GO" id="GO:0016746">
    <property type="term" value="F:acyltransferase activity"/>
    <property type="evidence" value="ECO:0007669"/>
    <property type="project" value="UniProtKB-KW"/>
</dbReference>
<organism evidence="4 5">
    <name type="scientific">Aspergillus nanangensis</name>
    <dbReference type="NCBI Taxonomy" id="2582783"/>
    <lineage>
        <taxon>Eukaryota</taxon>
        <taxon>Fungi</taxon>
        <taxon>Dikarya</taxon>
        <taxon>Ascomycota</taxon>
        <taxon>Pezizomycotina</taxon>
        <taxon>Eurotiomycetes</taxon>
        <taxon>Eurotiomycetidae</taxon>
        <taxon>Eurotiales</taxon>
        <taxon>Aspergillaceae</taxon>
        <taxon>Aspergillus</taxon>
        <taxon>Aspergillus subgen. Circumdati</taxon>
    </lineage>
</organism>
<dbReference type="Pfam" id="PF02458">
    <property type="entry name" value="Transferase"/>
    <property type="match status" value="1"/>
</dbReference>
<evidence type="ECO:0000256" key="3">
    <source>
        <dbReference type="SAM" id="MobiDB-lite"/>
    </source>
</evidence>
<dbReference type="PANTHER" id="PTHR31896:SF64">
    <property type="entry name" value="TRICHOTHECENE 3-O-ACETYLTRANSFERASE"/>
    <property type="match status" value="1"/>
</dbReference>